<feature type="domain" description="WW" evidence="5">
    <location>
        <begin position="93"/>
        <end position="127"/>
    </location>
</feature>
<dbReference type="PROSITE" id="PS50023">
    <property type="entry name" value="LIM_DOMAIN_2"/>
    <property type="match status" value="1"/>
</dbReference>
<dbReference type="SMART" id="SM00132">
    <property type="entry name" value="LIM"/>
    <property type="match status" value="1"/>
</dbReference>
<dbReference type="InterPro" id="IPR027417">
    <property type="entry name" value="P-loop_NTPase"/>
</dbReference>
<feature type="region of interest" description="Disordered" evidence="4">
    <location>
        <begin position="64"/>
        <end position="105"/>
    </location>
</feature>
<reference evidence="10" key="1">
    <citation type="journal article" date="2023" name="Commun. Biol.">
        <title>Genome analysis of Parmales, the sister group of diatoms, reveals the evolutionary specialization of diatoms from phago-mixotrophs to photoautotrophs.</title>
        <authorList>
            <person name="Ban H."/>
            <person name="Sato S."/>
            <person name="Yoshikawa S."/>
            <person name="Yamada K."/>
            <person name="Nakamura Y."/>
            <person name="Ichinomiya M."/>
            <person name="Sato N."/>
            <person name="Blanc-Mathieu R."/>
            <person name="Endo H."/>
            <person name="Kuwata A."/>
            <person name="Ogata H."/>
        </authorList>
    </citation>
    <scope>NUCLEOTIDE SEQUENCE [LARGE SCALE GENOMIC DNA]</scope>
    <source>
        <strain evidence="10">NIES 3699</strain>
    </source>
</reference>
<dbReference type="Gene3D" id="2.60.120.920">
    <property type="match status" value="1"/>
</dbReference>
<evidence type="ECO:0000313" key="10">
    <source>
        <dbReference type="Proteomes" id="UP001165160"/>
    </source>
</evidence>
<evidence type="ECO:0000259" key="8">
    <source>
        <dbReference type="PROSITE" id="PS50837"/>
    </source>
</evidence>
<dbReference type="PANTHER" id="PTHR47852:SF2">
    <property type="entry name" value="WW DOMAIN-CONTAINING PROTEIN"/>
    <property type="match status" value="1"/>
</dbReference>
<name>A0A9W7FLX1_9STRA</name>
<dbReference type="PROSITE" id="PS01159">
    <property type="entry name" value="WW_DOMAIN_1"/>
    <property type="match status" value="3"/>
</dbReference>
<dbReference type="InterPro" id="IPR036020">
    <property type="entry name" value="WW_dom_sf"/>
</dbReference>
<feature type="domain" description="WW" evidence="5">
    <location>
        <begin position="129"/>
        <end position="163"/>
    </location>
</feature>
<dbReference type="Gene3D" id="2.20.70.10">
    <property type="match status" value="3"/>
</dbReference>
<dbReference type="Pfam" id="PF07177">
    <property type="entry name" value="Neuralized"/>
    <property type="match status" value="1"/>
</dbReference>
<keyword evidence="3" id="KW-0440">LIM domain</keyword>
<feature type="region of interest" description="Disordered" evidence="4">
    <location>
        <begin position="3630"/>
        <end position="3697"/>
    </location>
</feature>
<keyword evidence="2 3" id="KW-0862">Zinc</keyword>
<feature type="region of interest" description="Disordered" evidence="4">
    <location>
        <begin position="117"/>
        <end position="184"/>
    </location>
</feature>
<comment type="caution">
    <text evidence="9">The sequence shown here is derived from an EMBL/GenBank/DDBJ whole genome shotgun (WGS) entry which is preliminary data.</text>
</comment>
<dbReference type="InterPro" id="IPR007111">
    <property type="entry name" value="NACHT_NTPase"/>
</dbReference>
<dbReference type="InterPro" id="IPR006573">
    <property type="entry name" value="NHR_dom"/>
</dbReference>
<feature type="domain" description="WW" evidence="5">
    <location>
        <begin position="182"/>
        <end position="216"/>
    </location>
</feature>
<dbReference type="Proteomes" id="UP001165160">
    <property type="component" value="Unassembled WGS sequence"/>
</dbReference>
<dbReference type="Gene3D" id="2.10.110.10">
    <property type="entry name" value="Cysteine Rich Protein"/>
    <property type="match status" value="1"/>
</dbReference>
<dbReference type="PROSITE" id="PS50020">
    <property type="entry name" value="WW_DOMAIN_2"/>
    <property type="match status" value="3"/>
</dbReference>
<dbReference type="SUPFAM" id="SSF49785">
    <property type="entry name" value="Galactose-binding domain-like"/>
    <property type="match status" value="1"/>
</dbReference>
<evidence type="ECO:0000313" key="9">
    <source>
        <dbReference type="EMBL" id="GMI14459.1"/>
    </source>
</evidence>
<feature type="compositionally biased region" description="Low complexity" evidence="4">
    <location>
        <begin position="75"/>
        <end position="96"/>
    </location>
</feature>
<dbReference type="Gene3D" id="2.60.120.260">
    <property type="entry name" value="Galactose-binding domain-like"/>
    <property type="match status" value="1"/>
</dbReference>
<dbReference type="PROSITE" id="PS00478">
    <property type="entry name" value="LIM_DOMAIN_1"/>
    <property type="match status" value="1"/>
</dbReference>
<dbReference type="PANTHER" id="PTHR47852">
    <property type="entry name" value="OS06G0298400 PROTEIN"/>
    <property type="match status" value="1"/>
</dbReference>
<feature type="compositionally biased region" description="Acidic residues" evidence="4">
    <location>
        <begin position="3648"/>
        <end position="3697"/>
    </location>
</feature>
<dbReference type="SMART" id="SM00456">
    <property type="entry name" value="WW"/>
    <property type="match status" value="3"/>
</dbReference>
<evidence type="ECO:0000259" key="7">
    <source>
        <dbReference type="PROSITE" id="PS50023"/>
    </source>
</evidence>
<dbReference type="InterPro" id="IPR000421">
    <property type="entry name" value="FA58C"/>
</dbReference>
<organism evidence="9 10">
    <name type="scientific">Triparma verrucosa</name>
    <dbReference type="NCBI Taxonomy" id="1606542"/>
    <lineage>
        <taxon>Eukaryota</taxon>
        <taxon>Sar</taxon>
        <taxon>Stramenopiles</taxon>
        <taxon>Ochrophyta</taxon>
        <taxon>Bolidophyceae</taxon>
        <taxon>Parmales</taxon>
        <taxon>Triparmaceae</taxon>
        <taxon>Triparma</taxon>
    </lineage>
</organism>
<keyword evidence="10" id="KW-1185">Reference proteome</keyword>
<dbReference type="InterPro" id="IPR001202">
    <property type="entry name" value="WW_dom"/>
</dbReference>
<keyword evidence="1 3" id="KW-0479">Metal-binding</keyword>
<proteinExistence type="predicted"/>
<evidence type="ECO:0000259" key="5">
    <source>
        <dbReference type="PROSITE" id="PS50020"/>
    </source>
</evidence>
<feature type="region of interest" description="Disordered" evidence="4">
    <location>
        <begin position="198"/>
        <end position="238"/>
    </location>
</feature>
<feature type="domain" description="NACHT" evidence="8">
    <location>
        <begin position="1296"/>
        <end position="1464"/>
    </location>
</feature>
<dbReference type="Gene3D" id="3.40.50.300">
    <property type="entry name" value="P-loop containing nucleotide triphosphate hydrolases"/>
    <property type="match status" value="1"/>
</dbReference>
<dbReference type="Pfam" id="PF00412">
    <property type="entry name" value="LIM"/>
    <property type="match status" value="1"/>
</dbReference>
<evidence type="ECO:0000256" key="1">
    <source>
        <dbReference type="ARBA" id="ARBA00022723"/>
    </source>
</evidence>
<dbReference type="InterPro" id="IPR001781">
    <property type="entry name" value="Znf_LIM"/>
</dbReference>
<feature type="compositionally biased region" description="Gly residues" evidence="4">
    <location>
        <begin position="3634"/>
        <end position="3647"/>
    </location>
</feature>
<dbReference type="Pfam" id="PF00397">
    <property type="entry name" value="WW"/>
    <property type="match status" value="1"/>
</dbReference>
<feature type="domain" description="LIM zinc-binding" evidence="7">
    <location>
        <begin position="3"/>
        <end position="64"/>
    </location>
</feature>
<dbReference type="CDD" id="cd00201">
    <property type="entry name" value="WW"/>
    <property type="match status" value="2"/>
</dbReference>
<accession>A0A9W7FLX1</accession>
<evidence type="ECO:0000256" key="3">
    <source>
        <dbReference type="PROSITE-ProRule" id="PRU00125"/>
    </source>
</evidence>
<evidence type="ECO:0000256" key="2">
    <source>
        <dbReference type="ARBA" id="ARBA00022833"/>
    </source>
</evidence>
<feature type="region of interest" description="Disordered" evidence="4">
    <location>
        <begin position="3196"/>
        <end position="3280"/>
    </location>
</feature>
<dbReference type="GO" id="GO:0046872">
    <property type="term" value="F:metal ion binding"/>
    <property type="evidence" value="ECO:0007669"/>
    <property type="project" value="UniProtKB-KW"/>
</dbReference>
<sequence length="3697" mass="410341">MSSKCPVCKTSVYPNDSQLTLSGCKYHAACAKCTDCNTRITIKNAHVISGLLYCDTHSKRYERSRSISPVPGQRSSSSKPPSLASAAPPAAPAAPSDDWDEFVDEASGSPYWANRLSGETTWEKPNPSSPPSDDWDELVDEASGSPYWYNKTTDETSWDNPKPKEKESTAEALPAPPLSTKTMTTSQWEELIDEASGSSYWHDPETGETTWENPNTNPLTPPSPPTNTSNKSQIQIQSSLLRHSLARKPKPLHLLNPLESSRSYANNEEPPSLPFGAETVTGHLSMLGSKGKWKVASPDKSRWIALDLGCLRNVHAVVLQCGDLFRFHSGWVTKLKLHTSTVEEPRAETDWIEVERDIVTNCSKDPSFEHVLPLREPIWLRHIKLTPIEWKQGALLETREDLEPYIEMRAAVLATDHVAESAEEMNELKLSVPTSLKRLREESNLPPSQFECYVNLSLGCSVDDAEDEPPASVSKMTRASSDDASAFGKVVLLRYNDENDHEVSNDLTRGEELGTLLPPAKRGDCVTVIENASDETIGVVLNVEPKTAYCEVCVVTESQTKIVNCKPKKVVGSFDFSTEMFSMLSGKPSPDESIVEKLKSLGKADKVAGVQARMVFTDRWLKADEFCGSPTANRCVAVLPDSNTFIYLLAGPDSLAYSWGRGARVSLSTGETTPERATGTVVSLDKTNGNAVIAIDNTRNQRVFRSWSQLHYEKKNARGDMHAVKQPARPFDLVAAKPFRYEAGTKLMVIKDGAMVDATVKHYGGEECGNRHRLLLTGTGEEENIDLNEVNHAMQRFDTVRALAKVKQTYLDHVIKEGSYVEDAITGKRLQIEKQLLNISMATGDEALKMSNEEVQKFDPADLVWKATTDLHTGDRVRLANPLYSPEDGVTYPKYTMGTIGFFNSDKAPMMITNTRKNPKLMCERVVNGKKCGGLDGKSYPCNSCRTFYQDVKERLFDDPAQRSPFSYPVFLDYNDNASGSDDQKRKNKFLLAHELEKATPMSGVHVDEWNGCAFNDGDVIAIEDGLVKNKKTGKSTPLAFGYEPLKLSTLPNARTASTVEISKPNQASRFGGQGGCAMSEEPLVSVDGEFTYEIIIKKYKGHESEGLECGVCDIPPEKVDLSYDYAASTRGCYISDDAGSLACNGRLMYTSEDDMVWKDTQPSNLKNGDVITVTVKANGALEIHYNGKWQVRWDKAQIDVTKPLYAVVGMRAPCVSVALRKKVHDLTKIRLPNARAITLKGVEGKAGEVIDLTKCGRPRFPAALQNVRAISDIHSLYPLIVKPWPARAQGRKGAQPILIRAGPGTGKTWCVMQLLYFLAKGSDKMKMGVRLHHIFQGIGTRCLYLLKERIENAIRLEFTPYVVYVQKLARLMNKSKQENGGRMTTDDLVRFYMRAEFEEREQENSFVKDQQTLDMLLQLFESRSLILLIDGIDEAASLKTTVEDYITQTLVPAGHQVIVTSRPEGVRLRLYKSFVIMNLTKLSQEQQNNAISTQLKESQFYYHLSKFSQIRKDHDRRYTGEAFAMQVHRSQLEGIKTIDLFRLSSGNGWNPEMRNRNIDDEIIKRRQGGVVKSDFLMGLDAALSPHLAVVDQVLEEGNKGVESWRPDKATQKALEKVKAWETEDEKRHLDILKKLALYVVKKKKLTKEQWTATTLWPEIMASTDELYELNERCIADFGLVIRNILKEECAGGMSASGRYSGFMAAPLKDPVRTHEKAHDKFAGRFDDGVIPEACVPDIIRSRVIFDEAKDLIKLVQTLLKGYRWDKDGKVFKLELIRCNNKFRSTDPTHFRFVHFNMMLTIESPGGARIRCQGEVQIHHFLILKYNDESHAHDHYEFFRSHLRSSYETALDSNLDFMLEKRMKVFDELGSVPVLLSLLILCLRSQDSGDESVHLPEDIYELYIFAIKGVLKRETGEDFETARRMLRRIAASNHLNQRRFFELFHVKEILEGHDDELKLWMQLMRRGSFPLVKVLASDGETSGQFQFKHLSFQEALFVEAVTLRKADSFWEDMETATDNLNHAFYKNAFVIGAGYLGNALAEQKREWDFSGKKLVMGNVHCGYARLQTLLQNATKLVSLKIPLSDKEVDEEVSSGGGTSSLQKTRVPSNLNRDFRAGVVSGVEGFFKIEGRRMIGEEFKEWEALEEGGILPREWFTKEDGVVSVEVGFDTGENGVAIVRSDASILLNQGSEETKTLLEALKLVPNVGAAEQSDDGLCEKLIGRVVVDALARHSGSADIVDALVRRHEGIGKVALLATMRPGLLHNAERMLKLTKGSGSKEKCLSDSDLAWVLKALMKQGIWQDVALDGAQSGAVVCDEIIKRVPEARGTIEELLLASLKNIDRPKVALRFATKHWPVGNKIDVSSLLVIAGGEGEGEGEGEVDAGGISTWTRLAISKNKDKDKETDKAELVDHLLWRVPELRENLTELCIEALKARNYGIIRRLILRDGALDKPEFKAAPLLEFLLAVTEDLPGDLYGAKRLPGEKSKPLTMMQKEKLSPAHRHAIEEKQSPWVVMLLDEKNQTCCLELASKYPSLHEQMISPTTILLAMVPKLSDVAHWLLKQGEDYVVKKKGGRGFAQFDDGQLVATIQEPNEDGATAWFRLQMDSESSKFVNYVTLNVPALSSISVFLTETHASRAADLIEESIRESGTENIISADEAMDLLRCEASDSYLKKMTWLQASCSPGAVVMESPHPHSKDTDLRQPVSIPGAKKIFVAFDDHTSMSRRTAVLSFLQRMSMNTDDDIPDGATTLADYSGAASDFPGGKNPPLEINGDSFDLRFFTRDSSYERPMWGYRFVAWSQGPRGWCKFAELMMSENKEAGRLCRHLISLNDDFRKHATGPMVELCLVTAAYNEQHANGALGVLERAGIVSSDHLSSGVIDTLLEKGGEGKSLWHLLVVANASAGLIKFLMKHPRLLKAMNSREMLLEAMSWTGGKVEGKRVNAALNLIETLPELPEGTLEELLKVKQEEEEEEKESLWEALVQEDKCVKIVQELLKREKGLAEPALAAVFSPGFTHLYERLTGWGVEVTDETVARLLSSGKWDELVLQEPWPLVRRLIDEHQALKNATLRPELLVRSMRSPASCSVAVKLIELARGRSNAVNVELGDKVLGTLLKATEFDKFEVMPCVNVVGLGSDHTQAGVLGLYRSSHVEIDIKKKRTITGKADERRCVYYQVGGDHVLWFKILDEDDDDDDDDDGGFGFGAGGDSDDGSDGGFNFGGGDSDDEDDDGDDNFGGADSGEEEGDEEGEAMDLDLSKERGGDEKPDEAPDPEDQDGSWVITKIDCLGVQNLSPTDILVEVVDGELQPQKVQAVWAANEGKMKRLAGSGKGSAKAASCIMKESVAFRVLGAKKMTEQFKLGKGEVLLTQLVKEGLWVLVKLLQEMYGEKVKKHVTVCALQCGAKTKASLEEHTDNMVGEEEIALLLEERKEGGTVWDDLLLNVKTEKLAIEMLESHKKLEEAASKPEMLLKLIQPATVNLAFMLVGGGSNLETDIDGDSLLKHSGFKSLVKYDVKKSFEKGNAGIGAVGRRMSTGKSSKVSTLIAKLVTKFPALESVRETVKEEEERRQIRDREKRARLAENVGLTSHLSGFGESPLLGFLKDKRVEVEQGVTVEELRIRVGIIIMDDQEGDNGGGGGDGGGESGGEGEGEGEGGSDFEDEGEGEEGEGESGSEWEDMEGEEEEEDMEEEGEGGA</sequence>
<feature type="compositionally biased region" description="Low complexity" evidence="4">
    <location>
        <begin position="207"/>
        <end position="218"/>
    </location>
</feature>
<evidence type="ECO:0000259" key="6">
    <source>
        <dbReference type="PROSITE" id="PS50022"/>
    </source>
</evidence>
<dbReference type="SUPFAM" id="SSF52540">
    <property type="entry name" value="P-loop containing nucleoside triphosphate hydrolases"/>
    <property type="match status" value="1"/>
</dbReference>
<dbReference type="InterPro" id="IPR008979">
    <property type="entry name" value="Galactose-bd-like_sf"/>
</dbReference>
<feature type="domain" description="F5/8 type C" evidence="6">
    <location>
        <begin position="246"/>
        <end position="404"/>
    </location>
</feature>
<feature type="compositionally biased region" description="Acidic residues" evidence="4">
    <location>
        <begin position="3225"/>
        <end position="3235"/>
    </location>
</feature>
<protein>
    <submittedName>
        <fullName evidence="9">Uncharacterized protein</fullName>
    </submittedName>
</protein>
<feature type="compositionally biased region" description="Basic and acidic residues" evidence="4">
    <location>
        <begin position="3257"/>
        <end position="3270"/>
    </location>
</feature>
<dbReference type="InterPro" id="IPR043136">
    <property type="entry name" value="B30.2/SPRY_sf"/>
</dbReference>
<gene>
    <name evidence="9" type="ORF">TrVE_jg13230</name>
</gene>
<feature type="compositionally biased region" description="Acidic residues" evidence="4">
    <location>
        <begin position="3242"/>
        <end position="3255"/>
    </location>
</feature>
<dbReference type="SUPFAM" id="SSF51045">
    <property type="entry name" value="WW domain"/>
    <property type="match status" value="1"/>
</dbReference>
<evidence type="ECO:0000256" key="4">
    <source>
        <dbReference type="SAM" id="MobiDB-lite"/>
    </source>
</evidence>
<dbReference type="PROSITE" id="PS50837">
    <property type="entry name" value="NACHT"/>
    <property type="match status" value="1"/>
</dbReference>
<dbReference type="EMBL" id="BRXX01000499">
    <property type="protein sequence ID" value="GMI14459.1"/>
    <property type="molecule type" value="Genomic_DNA"/>
</dbReference>
<dbReference type="PROSITE" id="PS50022">
    <property type="entry name" value="FA58C_3"/>
    <property type="match status" value="1"/>
</dbReference>